<feature type="transmembrane region" description="Helical" evidence="6">
    <location>
        <begin position="252"/>
        <end position="274"/>
    </location>
</feature>
<evidence type="ECO:0000256" key="2">
    <source>
        <dbReference type="ARBA" id="ARBA00022475"/>
    </source>
</evidence>
<comment type="caution">
    <text evidence="7">The sequence shown here is derived from an EMBL/GenBank/DDBJ whole genome shotgun (WGS) entry which is preliminary data.</text>
</comment>
<dbReference type="AlphaFoldDB" id="A0A2G9YXI8"/>
<feature type="transmembrane region" description="Helical" evidence="6">
    <location>
        <begin position="280"/>
        <end position="296"/>
    </location>
</feature>
<feature type="transmembrane region" description="Helical" evidence="6">
    <location>
        <begin position="127"/>
        <end position="148"/>
    </location>
</feature>
<feature type="transmembrane region" description="Helical" evidence="6">
    <location>
        <begin position="303"/>
        <end position="323"/>
    </location>
</feature>
<protein>
    <recommendedName>
        <fullName evidence="9">TIGR00374 family protein</fullName>
    </recommendedName>
</protein>
<feature type="transmembrane region" description="Helical" evidence="6">
    <location>
        <begin position="329"/>
        <end position="350"/>
    </location>
</feature>
<evidence type="ECO:0008006" key="9">
    <source>
        <dbReference type="Google" id="ProtNLM"/>
    </source>
</evidence>
<evidence type="ECO:0000256" key="4">
    <source>
        <dbReference type="ARBA" id="ARBA00022989"/>
    </source>
</evidence>
<keyword evidence="5 6" id="KW-0472">Membrane</keyword>
<keyword evidence="4 6" id="KW-1133">Transmembrane helix</keyword>
<dbReference type="Proteomes" id="UP000230273">
    <property type="component" value="Unassembled WGS sequence"/>
</dbReference>
<evidence type="ECO:0000313" key="7">
    <source>
        <dbReference type="EMBL" id="PIP23922.1"/>
    </source>
</evidence>
<comment type="subcellular location">
    <subcellularLocation>
        <location evidence="1">Cell membrane</location>
        <topology evidence="1">Multi-pass membrane protein</topology>
    </subcellularLocation>
</comment>
<dbReference type="PANTHER" id="PTHR39087">
    <property type="entry name" value="UPF0104 MEMBRANE PROTEIN MJ1595"/>
    <property type="match status" value="1"/>
</dbReference>
<evidence type="ECO:0000256" key="1">
    <source>
        <dbReference type="ARBA" id="ARBA00004651"/>
    </source>
</evidence>
<dbReference type="PANTHER" id="PTHR39087:SF2">
    <property type="entry name" value="UPF0104 MEMBRANE PROTEIN MJ1595"/>
    <property type="match status" value="1"/>
</dbReference>
<feature type="transmembrane region" description="Helical" evidence="6">
    <location>
        <begin position="44"/>
        <end position="69"/>
    </location>
</feature>
<dbReference type="Pfam" id="PF03706">
    <property type="entry name" value="LPG_synthase_TM"/>
    <property type="match status" value="1"/>
</dbReference>
<dbReference type="InterPro" id="IPR022791">
    <property type="entry name" value="L-PG_synthase/AglD"/>
</dbReference>
<evidence type="ECO:0000313" key="8">
    <source>
        <dbReference type="Proteomes" id="UP000230273"/>
    </source>
</evidence>
<gene>
    <name evidence="7" type="ORF">COX36_00705</name>
</gene>
<organism evidence="7 8">
    <name type="scientific">Candidatus Nealsonbacteria bacterium CG23_combo_of_CG06-09_8_20_14_all_38_19</name>
    <dbReference type="NCBI Taxonomy" id="1974721"/>
    <lineage>
        <taxon>Bacteria</taxon>
        <taxon>Candidatus Nealsoniibacteriota</taxon>
    </lineage>
</organism>
<sequence length="356" mass="39538">MNNSSGKNQKISTRLSRIFLLVSFLLTINLIIPQLGQLRSVLGIFTVGNLGWLILAFMLQSLTYMASAYSLFSVVDVKLPFLLTSLEQLAGTFLNIFTIQGLGRINLDINYLEKAGIEKEKAISAVLLEYAGNIVLRFLFTIIFGLFLGWSLSSRLPAFLKGGFSQKFLYFVSGVLIFILIGFLINRNFFKNKNPSPSLRNFVSFGNKNPSPSLRNFVFFKNKIIFPIARILKNGRLLIDMMISKPSKGFQFVFGNLSGIFVDALTLKICLYAFSSNISLVNILAVLLGSVALSSFSPTPGGLGVVELSLVLGFTALGIHYGQAVSAVMVFRLLSFWLPIVPGYIVFLYFRRKNII</sequence>
<proteinExistence type="predicted"/>
<dbReference type="GO" id="GO:0005886">
    <property type="term" value="C:plasma membrane"/>
    <property type="evidence" value="ECO:0007669"/>
    <property type="project" value="UniProtKB-SubCell"/>
</dbReference>
<evidence type="ECO:0000256" key="6">
    <source>
        <dbReference type="SAM" id="Phobius"/>
    </source>
</evidence>
<dbReference type="NCBIfam" id="TIGR00374">
    <property type="entry name" value="flippase-like domain"/>
    <property type="match status" value="1"/>
</dbReference>
<reference evidence="7 8" key="1">
    <citation type="submission" date="2017-09" db="EMBL/GenBank/DDBJ databases">
        <title>Depth-based differentiation of microbial function through sediment-hosted aquifers and enrichment of novel symbionts in the deep terrestrial subsurface.</title>
        <authorList>
            <person name="Probst A.J."/>
            <person name="Ladd B."/>
            <person name="Jarett J.K."/>
            <person name="Geller-Mcgrath D.E."/>
            <person name="Sieber C.M."/>
            <person name="Emerson J.B."/>
            <person name="Anantharaman K."/>
            <person name="Thomas B.C."/>
            <person name="Malmstrom R."/>
            <person name="Stieglmeier M."/>
            <person name="Klingl A."/>
            <person name="Woyke T."/>
            <person name="Ryan C.M."/>
            <person name="Banfield J.F."/>
        </authorList>
    </citation>
    <scope>NUCLEOTIDE SEQUENCE [LARGE SCALE GENOMIC DNA]</scope>
    <source>
        <strain evidence="7">CG23_combo_of_CG06-09_8_20_14_all_38_19</strain>
    </source>
</reference>
<name>A0A2G9YXI8_9BACT</name>
<feature type="transmembrane region" description="Helical" evidence="6">
    <location>
        <begin position="15"/>
        <end position="32"/>
    </location>
</feature>
<dbReference type="EMBL" id="PCRP01000011">
    <property type="protein sequence ID" value="PIP23922.1"/>
    <property type="molecule type" value="Genomic_DNA"/>
</dbReference>
<keyword evidence="3 6" id="KW-0812">Transmembrane</keyword>
<keyword evidence="2" id="KW-1003">Cell membrane</keyword>
<feature type="transmembrane region" description="Helical" evidence="6">
    <location>
        <begin position="168"/>
        <end position="185"/>
    </location>
</feature>
<accession>A0A2G9YXI8</accession>
<evidence type="ECO:0000256" key="5">
    <source>
        <dbReference type="ARBA" id="ARBA00023136"/>
    </source>
</evidence>
<evidence type="ECO:0000256" key="3">
    <source>
        <dbReference type="ARBA" id="ARBA00022692"/>
    </source>
</evidence>